<dbReference type="PANTHER" id="PTHR43610:SF1">
    <property type="entry name" value="N-ACETYLTRANSFERASE DOMAIN-CONTAINING PROTEIN"/>
    <property type="match status" value="1"/>
</dbReference>
<gene>
    <name evidence="2" type="ORF">LC087_10735</name>
</gene>
<dbReference type="SUPFAM" id="SSF55729">
    <property type="entry name" value="Acyl-CoA N-acyltransferases (Nat)"/>
    <property type="match status" value="1"/>
</dbReference>
<name>A0ABY9JUN5_9BACI</name>
<sequence length="139" mass="16808">MDIKRLELNQVLLVPMTEEHVDSLWEASHEDIWAYMPMDIKEKEDMRKLVKEALEERRAGLEFPFVIYDQRENRVVGSTRYLNISKEHKHLEIGWTWHHPSVWRTKVNTQCKFLLLRYAFEEWGAVRVQLKTDGRNRRS</sequence>
<feature type="domain" description="N-acetyltransferase" evidence="1">
    <location>
        <begin position="11"/>
        <end position="139"/>
    </location>
</feature>
<dbReference type="PANTHER" id="PTHR43610">
    <property type="entry name" value="BLL6696 PROTEIN"/>
    <property type="match status" value="1"/>
</dbReference>
<protein>
    <submittedName>
        <fullName evidence="2">GNAT family N-acetyltransferase</fullName>
    </submittedName>
</protein>
<organism evidence="2 3">
    <name type="scientific">Bacillus carboniphilus</name>
    <dbReference type="NCBI Taxonomy" id="86663"/>
    <lineage>
        <taxon>Bacteria</taxon>
        <taxon>Bacillati</taxon>
        <taxon>Bacillota</taxon>
        <taxon>Bacilli</taxon>
        <taxon>Bacillales</taxon>
        <taxon>Bacillaceae</taxon>
        <taxon>Bacillus</taxon>
    </lineage>
</organism>
<keyword evidence="3" id="KW-1185">Reference proteome</keyword>
<dbReference type="Gene3D" id="3.40.630.30">
    <property type="match status" value="1"/>
</dbReference>
<dbReference type="Proteomes" id="UP001197974">
    <property type="component" value="Chromosome"/>
</dbReference>
<evidence type="ECO:0000313" key="2">
    <source>
        <dbReference type="EMBL" id="WLR41386.1"/>
    </source>
</evidence>
<reference evidence="2 3" key="1">
    <citation type="submission" date="2023-06" db="EMBL/GenBank/DDBJ databases">
        <title>Five Gram-positive bacteria isolated from mangrove sediments in Shenzhen, Guangdong, China.</title>
        <authorList>
            <person name="Yu S."/>
            <person name="Zheng W."/>
            <person name="Huang Y."/>
        </authorList>
    </citation>
    <scope>NUCLEOTIDE SEQUENCE [LARGE SCALE GENOMIC DNA]</scope>
    <source>
        <strain evidence="2 3">SaN35-3</strain>
    </source>
</reference>
<evidence type="ECO:0000259" key="1">
    <source>
        <dbReference type="Pfam" id="PF13302"/>
    </source>
</evidence>
<proteinExistence type="predicted"/>
<accession>A0ABY9JUN5</accession>
<dbReference type="RefSeq" id="WP_226541167.1">
    <property type="nucleotide sequence ID" value="NZ_CP129013.1"/>
</dbReference>
<dbReference type="Pfam" id="PF13302">
    <property type="entry name" value="Acetyltransf_3"/>
    <property type="match status" value="1"/>
</dbReference>
<dbReference type="EMBL" id="CP129013">
    <property type="protein sequence ID" value="WLR41386.1"/>
    <property type="molecule type" value="Genomic_DNA"/>
</dbReference>
<dbReference type="InterPro" id="IPR016181">
    <property type="entry name" value="Acyl_CoA_acyltransferase"/>
</dbReference>
<dbReference type="InterPro" id="IPR000182">
    <property type="entry name" value="GNAT_dom"/>
</dbReference>
<evidence type="ECO:0000313" key="3">
    <source>
        <dbReference type="Proteomes" id="UP001197974"/>
    </source>
</evidence>